<dbReference type="PANTHER" id="PTHR24305:SF107">
    <property type="entry name" value="P450, PUTATIVE (EUROFUNG)-RELATED"/>
    <property type="match status" value="1"/>
</dbReference>
<dbReference type="EMBL" id="ML978956">
    <property type="protein sequence ID" value="KAF1934180.1"/>
    <property type="molecule type" value="Genomic_DNA"/>
</dbReference>
<evidence type="ECO:0000256" key="2">
    <source>
        <dbReference type="ARBA" id="ARBA00005179"/>
    </source>
</evidence>
<dbReference type="Pfam" id="PF00067">
    <property type="entry name" value="p450"/>
    <property type="match status" value="1"/>
</dbReference>
<dbReference type="Proteomes" id="UP000800082">
    <property type="component" value="Unassembled WGS sequence"/>
</dbReference>
<evidence type="ECO:0000256" key="4">
    <source>
        <dbReference type="ARBA" id="ARBA00022723"/>
    </source>
</evidence>
<keyword evidence="8" id="KW-0472">Membrane</keyword>
<evidence type="ECO:0000256" key="7">
    <source>
        <dbReference type="ARBA" id="ARBA00023033"/>
    </source>
</evidence>
<keyword evidence="5" id="KW-0560">Oxidoreductase</keyword>
<name>A0A6A5S3I4_9PLEO</name>
<keyword evidence="10" id="KW-1185">Reference proteome</keyword>
<protein>
    <submittedName>
        <fullName evidence="9">Cytochrome P450</fullName>
    </submittedName>
</protein>
<dbReference type="Gene3D" id="1.10.630.10">
    <property type="entry name" value="Cytochrome P450"/>
    <property type="match status" value="1"/>
</dbReference>
<evidence type="ECO:0000256" key="1">
    <source>
        <dbReference type="ARBA" id="ARBA00001971"/>
    </source>
</evidence>
<dbReference type="GO" id="GO:0016705">
    <property type="term" value="F:oxidoreductase activity, acting on paired donors, with incorporation or reduction of molecular oxygen"/>
    <property type="evidence" value="ECO:0007669"/>
    <property type="project" value="InterPro"/>
</dbReference>
<keyword evidence="6" id="KW-0408">Iron</keyword>
<dbReference type="InterPro" id="IPR036396">
    <property type="entry name" value="Cyt_P450_sf"/>
</dbReference>
<reference evidence="9" key="1">
    <citation type="journal article" date="2020" name="Stud. Mycol.">
        <title>101 Dothideomycetes genomes: a test case for predicting lifestyles and emergence of pathogens.</title>
        <authorList>
            <person name="Haridas S."/>
            <person name="Albert R."/>
            <person name="Binder M."/>
            <person name="Bloem J."/>
            <person name="Labutti K."/>
            <person name="Salamov A."/>
            <person name="Andreopoulos B."/>
            <person name="Baker S."/>
            <person name="Barry K."/>
            <person name="Bills G."/>
            <person name="Bluhm B."/>
            <person name="Cannon C."/>
            <person name="Castanera R."/>
            <person name="Culley D."/>
            <person name="Daum C."/>
            <person name="Ezra D."/>
            <person name="Gonzalez J."/>
            <person name="Henrissat B."/>
            <person name="Kuo A."/>
            <person name="Liang C."/>
            <person name="Lipzen A."/>
            <person name="Lutzoni F."/>
            <person name="Magnuson J."/>
            <person name="Mondo S."/>
            <person name="Nolan M."/>
            <person name="Ohm R."/>
            <person name="Pangilinan J."/>
            <person name="Park H.-J."/>
            <person name="Ramirez L."/>
            <person name="Alfaro M."/>
            <person name="Sun H."/>
            <person name="Tritt A."/>
            <person name="Yoshinaga Y."/>
            <person name="Zwiers L.-H."/>
            <person name="Turgeon B."/>
            <person name="Goodwin S."/>
            <person name="Spatafora J."/>
            <person name="Crous P."/>
            <person name="Grigoriev I."/>
        </authorList>
    </citation>
    <scope>NUCLEOTIDE SEQUENCE</scope>
    <source>
        <strain evidence="9">CBS 183.55</strain>
    </source>
</reference>
<keyword evidence="4" id="KW-0479">Metal-binding</keyword>
<comment type="pathway">
    <text evidence="2">Secondary metabolite biosynthesis.</text>
</comment>
<dbReference type="InterPro" id="IPR001128">
    <property type="entry name" value="Cyt_P450"/>
</dbReference>
<dbReference type="GO" id="GO:0020037">
    <property type="term" value="F:heme binding"/>
    <property type="evidence" value="ECO:0007669"/>
    <property type="project" value="InterPro"/>
</dbReference>
<evidence type="ECO:0000313" key="10">
    <source>
        <dbReference type="Proteomes" id="UP000800082"/>
    </source>
</evidence>
<gene>
    <name evidence="9" type="ORF">M421DRAFT_97144</name>
</gene>
<organism evidence="9 10">
    <name type="scientific">Didymella exigua CBS 183.55</name>
    <dbReference type="NCBI Taxonomy" id="1150837"/>
    <lineage>
        <taxon>Eukaryota</taxon>
        <taxon>Fungi</taxon>
        <taxon>Dikarya</taxon>
        <taxon>Ascomycota</taxon>
        <taxon>Pezizomycotina</taxon>
        <taxon>Dothideomycetes</taxon>
        <taxon>Pleosporomycetidae</taxon>
        <taxon>Pleosporales</taxon>
        <taxon>Pleosporineae</taxon>
        <taxon>Didymellaceae</taxon>
        <taxon>Didymella</taxon>
    </lineage>
</organism>
<dbReference type="OrthoDB" id="10029320at2759"/>
<keyword evidence="7" id="KW-0503">Monooxygenase</keyword>
<proteinExistence type="predicted"/>
<dbReference type="RefSeq" id="XP_033454428.1">
    <property type="nucleotide sequence ID" value="XM_033598468.1"/>
</dbReference>
<dbReference type="GeneID" id="54356135"/>
<evidence type="ECO:0000256" key="5">
    <source>
        <dbReference type="ARBA" id="ARBA00023002"/>
    </source>
</evidence>
<keyword evidence="8" id="KW-0812">Transmembrane</keyword>
<evidence type="ECO:0000256" key="3">
    <source>
        <dbReference type="ARBA" id="ARBA00022617"/>
    </source>
</evidence>
<dbReference type="AlphaFoldDB" id="A0A6A5S3I4"/>
<comment type="cofactor">
    <cofactor evidence="1">
        <name>heme</name>
        <dbReference type="ChEBI" id="CHEBI:30413"/>
    </cofactor>
</comment>
<accession>A0A6A5S3I4</accession>
<dbReference type="PANTHER" id="PTHR24305">
    <property type="entry name" value="CYTOCHROME P450"/>
    <property type="match status" value="1"/>
</dbReference>
<dbReference type="InterPro" id="IPR050121">
    <property type="entry name" value="Cytochrome_P450_monoxygenase"/>
</dbReference>
<dbReference type="GO" id="GO:0005506">
    <property type="term" value="F:iron ion binding"/>
    <property type="evidence" value="ECO:0007669"/>
    <property type="project" value="InterPro"/>
</dbReference>
<dbReference type="PRINTS" id="PR00385">
    <property type="entry name" value="P450"/>
</dbReference>
<evidence type="ECO:0000256" key="8">
    <source>
        <dbReference type="SAM" id="Phobius"/>
    </source>
</evidence>
<feature type="transmembrane region" description="Helical" evidence="8">
    <location>
        <begin position="12"/>
        <end position="29"/>
    </location>
</feature>
<evidence type="ECO:0000313" key="9">
    <source>
        <dbReference type="EMBL" id="KAF1934180.1"/>
    </source>
</evidence>
<sequence>MDLLHNHTLASALVSICLLWVLGCLTSFCKDRKRYQKLPGPPCSLMFGHLISVGKVAMMLPRRAHPQTLVAQAIRDYELPPIFYVDSRPLSIVSLVVTDPDVARHVAEPDLPKHPAVVEFVESFIGKVNMLTTNSPLVPMFVDCCREFLRLLDEHSDADRVFRVEEEATKITVDVIGKAICGHDFKCLTSGSQFVSWIRAALSWARELQLVNPFHHCNVLRPIVTKYYRFRMSRYIGKILDDRFAAGQSVSPVARKTKTGIDLALELYVGENSGQSGASATAINAESRQATIDNLGLLLFAGHDTTASTLCYCYKSLSDNPHALAVARKELDDVFGVDVSAADQLRHNPFLVIKFDHMLAVIKEVLRLWTSASSARAGRKDFFVREPVSGELLPTEGVNVWIHSFSMGPSKMIWSEDIDQFKPERFLPGNVANIPADAWRPFEKGPRACIGQEFTYLEIKALASLQAFGDSMYQVLLATAKPREGMPARVERRRAF</sequence>
<dbReference type="GO" id="GO:0004497">
    <property type="term" value="F:monooxygenase activity"/>
    <property type="evidence" value="ECO:0007669"/>
    <property type="project" value="UniProtKB-KW"/>
</dbReference>
<keyword evidence="8" id="KW-1133">Transmembrane helix</keyword>
<dbReference type="SUPFAM" id="SSF48264">
    <property type="entry name" value="Cytochrome P450"/>
    <property type="match status" value="1"/>
</dbReference>
<keyword evidence="3" id="KW-0349">Heme</keyword>
<evidence type="ECO:0000256" key="6">
    <source>
        <dbReference type="ARBA" id="ARBA00023004"/>
    </source>
</evidence>